<dbReference type="OrthoDB" id="5903604at2"/>
<dbReference type="AlphaFoldDB" id="A0A2T3QK07"/>
<name>A0A2T3QK07_PHODM</name>
<sequence>MKLYIIGNGFDVHHGLDTRYTSFGLYLKNNYWETYELLIDHYGFRDLNPNDPTSISDPLWSEFETSMSLLDKDSVLAANMDAMPNYASDDFRDRGRYTLQIEMKRILGLLTTELYKAFKEFILAVQFPQFDSSRAINIDRDAVYLTFNYTDTLAQYYEVPVENVLFIHEKADEDVEELILGHGVDPENFKEKPAEPPAGLSEEDLEHWMEYQSDQYDYSYERGKDVINQYFSATFKGTEQIIKNNEDFFAGLGNVDEVFILGHSLAEVDLPYFKKLAGSVKTDAKWVATYYDPDDQQTHYETLTGLGITNVSVVRMETI</sequence>
<proteinExistence type="predicted"/>
<evidence type="ECO:0000313" key="2">
    <source>
        <dbReference type="Proteomes" id="UP000251647"/>
    </source>
</evidence>
<gene>
    <name evidence="1" type="ORF">NCTC11647_03782</name>
</gene>
<reference evidence="1 2" key="1">
    <citation type="submission" date="2018-06" db="EMBL/GenBank/DDBJ databases">
        <authorList>
            <consortium name="Pathogen Informatics"/>
            <person name="Doyle S."/>
        </authorList>
    </citation>
    <scope>NUCLEOTIDE SEQUENCE [LARGE SCALE GENOMIC DNA]</scope>
    <source>
        <strain evidence="1 2">NCTC11647</strain>
    </source>
</reference>
<dbReference type="Pfam" id="PF14253">
    <property type="entry name" value="AbiH"/>
    <property type="match status" value="1"/>
</dbReference>
<dbReference type="Proteomes" id="UP000251647">
    <property type="component" value="Unassembled WGS sequence"/>
</dbReference>
<organism evidence="1 2">
    <name type="scientific">Photobacterium damselae</name>
    <dbReference type="NCBI Taxonomy" id="38293"/>
    <lineage>
        <taxon>Bacteria</taxon>
        <taxon>Pseudomonadati</taxon>
        <taxon>Pseudomonadota</taxon>
        <taxon>Gammaproteobacteria</taxon>
        <taxon>Vibrionales</taxon>
        <taxon>Vibrionaceae</taxon>
        <taxon>Photobacterium</taxon>
    </lineage>
</organism>
<accession>A0A2T3QK07</accession>
<evidence type="ECO:0000313" key="1">
    <source>
        <dbReference type="EMBL" id="SPY44831.1"/>
    </source>
</evidence>
<dbReference type="InterPro" id="IPR025935">
    <property type="entry name" value="AbiH"/>
</dbReference>
<evidence type="ECO:0008006" key="3">
    <source>
        <dbReference type="Google" id="ProtNLM"/>
    </source>
</evidence>
<dbReference type="RefSeq" id="WP_005305016.1">
    <property type="nucleotide sequence ID" value="NZ_PYOG01000010.1"/>
</dbReference>
<dbReference type="EMBL" id="UATL01000005">
    <property type="protein sequence ID" value="SPY44831.1"/>
    <property type="molecule type" value="Genomic_DNA"/>
</dbReference>
<protein>
    <recommendedName>
        <fullName evidence="3">Bacteriophage abortive infection AbiH</fullName>
    </recommendedName>
</protein>